<keyword evidence="3" id="KW-1185">Reference proteome</keyword>
<evidence type="ECO:0000313" key="3">
    <source>
        <dbReference type="Proteomes" id="UP001596528"/>
    </source>
</evidence>
<feature type="domain" description="HTH LytTR-type" evidence="1">
    <location>
        <begin position="47"/>
        <end position="116"/>
    </location>
</feature>
<comment type="caution">
    <text evidence="2">The sequence shown here is derived from an EMBL/GenBank/DDBJ whole genome shotgun (WGS) entry which is preliminary data.</text>
</comment>
<gene>
    <name evidence="2" type="ORF">ACFQWB_05130</name>
</gene>
<dbReference type="Pfam" id="PF04397">
    <property type="entry name" value="LytTR"/>
    <property type="match status" value="1"/>
</dbReference>
<dbReference type="EMBL" id="JBHTGQ010000011">
    <property type="protein sequence ID" value="MFC7749326.1"/>
    <property type="molecule type" value="Genomic_DNA"/>
</dbReference>
<evidence type="ECO:0000259" key="1">
    <source>
        <dbReference type="PROSITE" id="PS50930"/>
    </source>
</evidence>
<dbReference type="SMART" id="SM00850">
    <property type="entry name" value="LytTR"/>
    <property type="match status" value="1"/>
</dbReference>
<dbReference type="PANTHER" id="PTHR37299:SF1">
    <property type="entry name" value="STAGE 0 SPORULATION PROTEIN A HOMOLOG"/>
    <property type="match status" value="1"/>
</dbReference>
<proteinExistence type="predicted"/>
<dbReference type="PROSITE" id="PS50930">
    <property type="entry name" value="HTH_LYTTR"/>
    <property type="match status" value="1"/>
</dbReference>
<dbReference type="RefSeq" id="WP_246068135.1">
    <property type="nucleotide sequence ID" value="NZ_JBHTGQ010000011.1"/>
</dbReference>
<evidence type="ECO:0000313" key="2">
    <source>
        <dbReference type="EMBL" id="MFC7749326.1"/>
    </source>
</evidence>
<reference evidence="3" key="1">
    <citation type="journal article" date="2019" name="Int. J. Syst. Evol. Microbiol.">
        <title>The Global Catalogue of Microorganisms (GCM) 10K type strain sequencing project: providing services to taxonomists for standard genome sequencing and annotation.</title>
        <authorList>
            <consortium name="The Broad Institute Genomics Platform"/>
            <consortium name="The Broad Institute Genome Sequencing Center for Infectious Disease"/>
            <person name="Wu L."/>
            <person name="Ma J."/>
        </authorList>
    </citation>
    <scope>NUCLEOTIDE SEQUENCE [LARGE SCALE GENOMIC DNA]</scope>
    <source>
        <strain evidence="3">JCM 18657</strain>
    </source>
</reference>
<dbReference type="InterPro" id="IPR046947">
    <property type="entry name" value="LytR-like"/>
</dbReference>
<dbReference type="Gene3D" id="2.40.50.1020">
    <property type="entry name" value="LytTr DNA-binding domain"/>
    <property type="match status" value="1"/>
</dbReference>
<dbReference type="Proteomes" id="UP001596528">
    <property type="component" value="Unassembled WGS sequence"/>
</dbReference>
<name>A0ABW2UZJ8_9BACL</name>
<organism evidence="2 3">
    <name type="scientific">Paenibacillus thermoaerophilus</name>
    <dbReference type="NCBI Taxonomy" id="1215385"/>
    <lineage>
        <taxon>Bacteria</taxon>
        <taxon>Bacillati</taxon>
        <taxon>Bacillota</taxon>
        <taxon>Bacilli</taxon>
        <taxon>Bacillales</taxon>
        <taxon>Paenibacillaceae</taxon>
        <taxon>Paenibacillus</taxon>
    </lineage>
</organism>
<sequence>MKKGKLDLLISDIEMPNLSYTKERLERSIRRFLEKRRKQQDSQSGTLVIKQKSEIHFIKKQDIVFIERTGRSTTIVTAGGETYETYQTLGELEEKLVERGFFRSSRSFIINIHYIKNFSLYTKHSYLVSFHPTQKTAVMTKEKMEEFQAKYF</sequence>
<protein>
    <submittedName>
        <fullName evidence="2">LytR/AlgR family response regulator transcription factor</fullName>
    </submittedName>
</protein>
<dbReference type="InterPro" id="IPR007492">
    <property type="entry name" value="LytTR_DNA-bd_dom"/>
</dbReference>
<dbReference type="PANTHER" id="PTHR37299">
    <property type="entry name" value="TRANSCRIPTIONAL REGULATOR-RELATED"/>
    <property type="match status" value="1"/>
</dbReference>
<accession>A0ABW2UZJ8</accession>